<comment type="caution">
    <text evidence="16">The sequence shown here is derived from an EMBL/GenBank/DDBJ whole genome shotgun (WGS) entry which is preliminary data.</text>
</comment>
<organism evidence="16 17">
    <name type="scientific">candidate division WWE3 bacterium</name>
    <dbReference type="NCBI Taxonomy" id="2053526"/>
    <lineage>
        <taxon>Bacteria</taxon>
        <taxon>Katanobacteria</taxon>
    </lineage>
</organism>
<evidence type="ECO:0000256" key="6">
    <source>
        <dbReference type="ARBA" id="ARBA00022694"/>
    </source>
</evidence>
<keyword evidence="7" id="KW-0521">NADP</keyword>
<evidence type="ECO:0000256" key="10">
    <source>
        <dbReference type="ARBA" id="ARBA00048205"/>
    </source>
</evidence>
<dbReference type="InterPro" id="IPR035587">
    <property type="entry name" value="DUS-like_FMN-bd"/>
</dbReference>
<dbReference type="Gene3D" id="1.10.1200.80">
    <property type="entry name" value="Putative flavin oxidoreducatase, domain 2"/>
    <property type="match status" value="1"/>
</dbReference>
<keyword evidence="8" id="KW-0694">RNA-binding</keyword>
<dbReference type="GO" id="GO:0050660">
    <property type="term" value="F:flavin adenine dinucleotide binding"/>
    <property type="evidence" value="ECO:0007669"/>
    <property type="project" value="InterPro"/>
</dbReference>
<keyword evidence="14" id="KW-0547">Nucleotide-binding</keyword>
<feature type="binding site" evidence="14">
    <location>
        <position position="73"/>
    </location>
    <ligand>
        <name>FMN</name>
        <dbReference type="ChEBI" id="CHEBI:58210"/>
    </ligand>
</feature>
<keyword evidence="4 12" id="KW-0285">Flavoprotein</keyword>
<evidence type="ECO:0000256" key="4">
    <source>
        <dbReference type="ARBA" id="ARBA00022630"/>
    </source>
</evidence>
<proteinExistence type="inferred from homology"/>
<dbReference type="Proteomes" id="UP000590542">
    <property type="component" value="Unassembled WGS sequence"/>
</dbReference>
<evidence type="ECO:0000256" key="1">
    <source>
        <dbReference type="ARBA" id="ARBA00001917"/>
    </source>
</evidence>
<dbReference type="AlphaFoldDB" id="A0A7X9HSQ3"/>
<evidence type="ECO:0000256" key="5">
    <source>
        <dbReference type="ARBA" id="ARBA00022643"/>
    </source>
</evidence>
<keyword evidence="5 12" id="KW-0288">FMN</keyword>
<dbReference type="InterPro" id="IPR018517">
    <property type="entry name" value="tRNA_hU_synthase_CS"/>
</dbReference>
<dbReference type="SUPFAM" id="SSF51395">
    <property type="entry name" value="FMN-linked oxidoreductases"/>
    <property type="match status" value="1"/>
</dbReference>
<keyword evidence="3" id="KW-0820">tRNA-binding</keyword>
<evidence type="ECO:0000256" key="2">
    <source>
        <dbReference type="ARBA" id="ARBA00002790"/>
    </source>
</evidence>
<dbReference type="EMBL" id="JAAZNV010000007">
    <property type="protein sequence ID" value="NMB91686.1"/>
    <property type="molecule type" value="Genomic_DNA"/>
</dbReference>
<gene>
    <name evidence="16" type="ORF">GYA37_02455</name>
</gene>
<evidence type="ECO:0000313" key="17">
    <source>
        <dbReference type="Proteomes" id="UP000590542"/>
    </source>
</evidence>
<evidence type="ECO:0000313" key="16">
    <source>
        <dbReference type="EMBL" id="NMB91686.1"/>
    </source>
</evidence>
<feature type="active site" description="Proton donor" evidence="13">
    <location>
        <position position="103"/>
    </location>
</feature>
<keyword evidence="9 12" id="KW-0560">Oxidoreductase</keyword>
<comment type="catalytic activity">
    <reaction evidence="10">
        <text>a 5,6-dihydrouridine in tRNA + NADP(+) = a uridine in tRNA + NADPH + H(+)</text>
        <dbReference type="Rhea" id="RHEA:23624"/>
        <dbReference type="Rhea" id="RHEA-COMP:13339"/>
        <dbReference type="Rhea" id="RHEA-COMP:13887"/>
        <dbReference type="ChEBI" id="CHEBI:15378"/>
        <dbReference type="ChEBI" id="CHEBI:57783"/>
        <dbReference type="ChEBI" id="CHEBI:58349"/>
        <dbReference type="ChEBI" id="CHEBI:65315"/>
        <dbReference type="ChEBI" id="CHEBI:74443"/>
    </reaction>
</comment>
<evidence type="ECO:0000256" key="13">
    <source>
        <dbReference type="PIRSR" id="PIRSR006621-1"/>
    </source>
</evidence>
<protein>
    <recommendedName>
        <fullName evidence="12">tRNA-dihydrouridine synthase</fullName>
        <ecNumber evidence="12">1.3.1.-</ecNumber>
    </recommendedName>
</protein>
<comment type="cofactor">
    <cofactor evidence="1 12 14">
        <name>FMN</name>
        <dbReference type="ChEBI" id="CHEBI:58210"/>
    </cofactor>
</comment>
<dbReference type="InterPro" id="IPR013785">
    <property type="entry name" value="Aldolase_TIM"/>
</dbReference>
<evidence type="ECO:0000259" key="15">
    <source>
        <dbReference type="Pfam" id="PF01207"/>
    </source>
</evidence>
<feature type="binding site" evidence="14">
    <location>
        <begin position="230"/>
        <end position="231"/>
    </location>
    <ligand>
        <name>FMN</name>
        <dbReference type="ChEBI" id="CHEBI:58210"/>
    </ligand>
</feature>
<evidence type="ECO:0000256" key="14">
    <source>
        <dbReference type="PIRSR" id="PIRSR006621-2"/>
    </source>
</evidence>
<evidence type="ECO:0000256" key="9">
    <source>
        <dbReference type="ARBA" id="ARBA00023002"/>
    </source>
</evidence>
<keyword evidence="6 12" id="KW-0819">tRNA processing</keyword>
<dbReference type="PROSITE" id="PS01136">
    <property type="entry name" value="UPF0034"/>
    <property type="match status" value="1"/>
</dbReference>
<feature type="binding site" evidence="14">
    <location>
        <position position="171"/>
    </location>
    <ligand>
        <name>FMN</name>
        <dbReference type="ChEBI" id="CHEBI:58210"/>
    </ligand>
</feature>
<evidence type="ECO:0000256" key="12">
    <source>
        <dbReference type="PIRNR" id="PIRNR006621"/>
    </source>
</evidence>
<evidence type="ECO:0000256" key="8">
    <source>
        <dbReference type="ARBA" id="ARBA00022884"/>
    </source>
</evidence>
<evidence type="ECO:0000256" key="3">
    <source>
        <dbReference type="ARBA" id="ARBA00022555"/>
    </source>
</evidence>
<comment type="function">
    <text evidence="2 12">Catalyzes the synthesis of 5,6-dihydrouridine (D), a modified base found in the D-loop of most tRNAs, via the reduction of the C5-C6 double bond in target uridines.</text>
</comment>
<comment type="similarity">
    <text evidence="12">Belongs to the dus family.</text>
</comment>
<dbReference type="PANTHER" id="PTHR11082">
    <property type="entry name" value="TRNA-DIHYDROURIDINE SYNTHASE"/>
    <property type="match status" value="1"/>
</dbReference>
<dbReference type="InterPro" id="IPR024036">
    <property type="entry name" value="tRNA-dHydroUridine_Synthase_C"/>
</dbReference>
<feature type="binding site" evidence="14">
    <location>
        <position position="143"/>
    </location>
    <ligand>
        <name>FMN</name>
        <dbReference type="ChEBI" id="CHEBI:58210"/>
    </ligand>
</feature>
<reference evidence="16 17" key="1">
    <citation type="journal article" date="2020" name="Biotechnol. Biofuels">
        <title>New insights from the biogas microbiome by comprehensive genome-resolved metagenomics of nearly 1600 species originating from multiple anaerobic digesters.</title>
        <authorList>
            <person name="Campanaro S."/>
            <person name="Treu L."/>
            <person name="Rodriguez-R L.M."/>
            <person name="Kovalovszki A."/>
            <person name="Ziels R.M."/>
            <person name="Maus I."/>
            <person name="Zhu X."/>
            <person name="Kougias P.G."/>
            <person name="Basile A."/>
            <person name="Luo G."/>
            <person name="Schluter A."/>
            <person name="Konstantinidis K.T."/>
            <person name="Angelidaki I."/>
        </authorList>
    </citation>
    <scope>NUCLEOTIDE SEQUENCE [LARGE SCALE GENOMIC DNA]</scope>
    <source>
        <strain evidence="16">AS27yjCOA_202</strain>
    </source>
</reference>
<dbReference type="GO" id="GO:0017150">
    <property type="term" value="F:tRNA dihydrouridine synthase activity"/>
    <property type="evidence" value="ECO:0007669"/>
    <property type="project" value="InterPro"/>
</dbReference>
<feature type="domain" description="DUS-like FMN-binding" evidence="15">
    <location>
        <begin position="15"/>
        <end position="311"/>
    </location>
</feature>
<comment type="catalytic activity">
    <reaction evidence="11">
        <text>a 5,6-dihydrouridine in tRNA + NAD(+) = a uridine in tRNA + NADH + H(+)</text>
        <dbReference type="Rhea" id="RHEA:54452"/>
        <dbReference type="Rhea" id="RHEA-COMP:13339"/>
        <dbReference type="Rhea" id="RHEA-COMP:13887"/>
        <dbReference type="ChEBI" id="CHEBI:15378"/>
        <dbReference type="ChEBI" id="CHEBI:57540"/>
        <dbReference type="ChEBI" id="CHEBI:57945"/>
        <dbReference type="ChEBI" id="CHEBI:65315"/>
        <dbReference type="ChEBI" id="CHEBI:74443"/>
    </reaction>
</comment>
<dbReference type="GO" id="GO:0000049">
    <property type="term" value="F:tRNA binding"/>
    <property type="evidence" value="ECO:0007669"/>
    <property type="project" value="UniProtKB-KW"/>
</dbReference>
<dbReference type="InterPro" id="IPR001269">
    <property type="entry name" value="DUS_fam"/>
</dbReference>
<dbReference type="EC" id="1.3.1.-" evidence="12"/>
<accession>A0A7X9HSQ3</accession>
<dbReference type="CDD" id="cd02801">
    <property type="entry name" value="DUS_like_FMN"/>
    <property type="match status" value="1"/>
</dbReference>
<dbReference type="PANTHER" id="PTHR11082:SF25">
    <property type="entry name" value="DUS-LIKE FMN-BINDING DOMAIN-CONTAINING PROTEIN"/>
    <property type="match status" value="1"/>
</dbReference>
<dbReference type="PIRSF" id="PIRSF006621">
    <property type="entry name" value="Dus"/>
    <property type="match status" value="1"/>
</dbReference>
<evidence type="ECO:0000256" key="11">
    <source>
        <dbReference type="ARBA" id="ARBA00048802"/>
    </source>
</evidence>
<name>A0A7X9HSQ3_UNCKA</name>
<dbReference type="Pfam" id="PF01207">
    <property type="entry name" value="Dus"/>
    <property type="match status" value="1"/>
</dbReference>
<dbReference type="Gene3D" id="3.20.20.70">
    <property type="entry name" value="Aldolase class I"/>
    <property type="match status" value="1"/>
</dbReference>
<sequence>MRNFWNNLKKPFLVLAPMYDVTDFVFREIISEIAKPDVLFTEFVNTNAICSFGKEKATKDLCFSKKQRPIVAQIWGTNPDMFFKAAQEISKMGFDGIDINMGCPERSVVKNGSGAALIKNPNLAKELIKATKEGAKDIPISVKTRIGYSKIITEEWTSFLLEQNLNALTIHGRIANKSDGKTMWNEIKKVASLRNKLSPRTIIIGNGDVKSYKEALGKYNGYKVDGVMIGRGILSNPWVFKKDDVVKHSKEDLINLLLKHTKLYEETWKNTKNFNALKKFFKVYVREFKGSNELRQELMKCQNYNQVVETIKELEGANLT</sequence>
<evidence type="ECO:0000256" key="7">
    <source>
        <dbReference type="ARBA" id="ARBA00022857"/>
    </source>
</evidence>